<name>A0AAE0KCH7_9PEZI</name>
<evidence type="ECO:0000313" key="4">
    <source>
        <dbReference type="EMBL" id="KAK3373622.1"/>
    </source>
</evidence>
<feature type="transmembrane region" description="Helical" evidence="2">
    <location>
        <begin position="235"/>
        <end position="262"/>
    </location>
</feature>
<feature type="transmembrane region" description="Helical" evidence="2">
    <location>
        <begin position="294"/>
        <end position="311"/>
    </location>
</feature>
<evidence type="ECO:0000313" key="5">
    <source>
        <dbReference type="Proteomes" id="UP001287356"/>
    </source>
</evidence>
<keyword evidence="5" id="KW-1185">Reference proteome</keyword>
<evidence type="ECO:0000256" key="2">
    <source>
        <dbReference type="SAM" id="Phobius"/>
    </source>
</evidence>
<dbReference type="InterPro" id="IPR046529">
    <property type="entry name" value="DUF6594"/>
</dbReference>
<keyword evidence="2" id="KW-0812">Transmembrane</keyword>
<reference evidence="4" key="2">
    <citation type="submission" date="2023-06" db="EMBL/GenBank/DDBJ databases">
        <authorList>
            <consortium name="Lawrence Berkeley National Laboratory"/>
            <person name="Haridas S."/>
            <person name="Hensen N."/>
            <person name="Bonometti L."/>
            <person name="Westerberg I."/>
            <person name="Brannstrom I.O."/>
            <person name="Guillou S."/>
            <person name="Cros-Aarteil S."/>
            <person name="Calhoun S."/>
            <person name="Kuo A."/>
            <person name="Mondo S."/>
            <person name="Pangilinan J."/>
            <person name="Riley R."/>
            <person name="Labutti K."/>
            <person name="Andreopoulos B."/>
            <person name="Lipzen A."/>
            <person name="Chen C."/>
            <person name="Yanf M."/>
            <person name="Daum C."/>
            <person name="Ng V."/>
            <person name="Clum A."/>
            <person name="Steindorff A."/>
            <person name="Ohm R."/>
            <person name="Martin F."/>
            <person name="Silar P."/>
            <person name="Natvig D."/>
            <person name="Lalanne C."/>
            <person name="Gautier V."/>
            <person name="Ament-Velasquez S.L."/>
            <person name="Kruys A."/>
            <person name="Hutchinson M.I."/>
            <person name="Powell A.J."/>
            <person name="Barry K."/>
            <person name="Miller A.N."/>
            <person name="Grigoriev I.V."/>
            <person name="Debuchy R."/>
            <person name="Gladieux P."/>
            <person name="Thoren M.H."/>
            <person name="Johannesson H."/>
        </authorList>
    </citation>
    <scope>NUCLEOTIDE SEQUENCE</scope>
    <source>
        <strain evidence="4">CBS 958.72</strain>
    </source>
</reference>
<comment type="caution">
    <text evidence="4">The sequence shown here is derived from an EMBL/GenBank/DDBJ whole genome shotgun (WGS) entry which is preliminary data.</text>
</comment>
<dbReference type="AlphaFoldDB" id="A0AAE0KCH7"/>
<organism evidence="4 5">
    <name type="scientific">Lasiosphaeria ovina</name>
    <dbReference type="NCBI Taxonomy" id="92902"/>
    <lineage>
        <taxon>Eukaryota</taxon>
        <taxon>Fungi</taxon>
        <taxon>Dikarya</taxon>
        <taxon>Ascomycota</taxon>
        <taxon>Pezizomycotina</taxon>
        <taxon>Sordariomycetes</taxon>
        <taxon>Sordariomycetidae</taxon>
        <taxon>Sordariales</taxon>
        <taxon>Lasiosphaeriaceae</taxon>
        <taxon>Lasiosphaeria</taxon>
    </lineage>
</organism>
<keyword evidence="2" id="KW-1133">Transmembrane helix</keyword>
<feature type="domain" description="DUF6594" evidence="3">
    <location>
        <begin position="58"/>
        <end position="308"/>
    </location>
</feature>
<evidence type="ECO:0000256" key="1">
    <source>
        <dbReference type="SAM" id="MobiDB-lite"/>
    </source>
</evidence>
<dbReference type="Pfam" id="PF20237">
    <property type="entry name" value="DUF6594"/>
    <property type="match status" value="1"/>
</dbReference>
<sequence length="315" mass="35414">MATFATDSSAAEEGSGRGVGPSATAESQTNETSDIDPETFWEGCDFPENYLDHPLGTPRIAAIQWESNNTKIIRRFEPVDWKLMYYYGSRVAALDAELRQYEKANSDKLRRLTKYQLRLPNRPEVMSHYDVLIAELYEARGEYHKVVSQYREMRQLHSVPRPQAKNFLLDLMGQGMFKNEDAYGYMKAPDDCGTDEKPFHPWITRLFYSSFHVWLMSRFSVQEGGSRLGLLREDVVITILGISESLLAIMLLAGPIGVMLLCKFTSAGYFGLIVGSTVLFAFVASAAAEEVDRPYIYGYMAVLATFVAQLADTAG</sequence>
<keyword evidence="2" id="KW-0472">Membrane</keyword>
<feature type="region of interest" description="Disordered" evidence="1">
    <location>
        <begin position="1"/>
        <end position="38"/>
    </location>
</feature>
<feature type="transmembrane region" description="Helical" evidence="2">
    <location>
        <begin position="269"/>
        <end position="288"/>
    </location>
</feature>
<reference evidence="4" key="1">
    <citation type="journal article" date="2023" name="Mol. Phylogenet. Evol.">
        <title>Genome-scale phylogeny and comparative genomics of the fungal order Sordariales.</title>
        <authorList>
            <person name="Hensen N."/>
            <person name="Bonometti L."/>
            <person name="Westerberg I."/>
            <person name="Brannstrom I.O."/>
            <person name="Guillou S."/>
            <person name="Cros-Aarteil S."/>
            <person name="Calhoun S."/>
            <person name="Haridas S."/>
            <person name="Kuo A."/>
            <person name="Mondo S."/>
            <person name="Pangilinan J."/>
            <person name="Riley R."/>
            <person name="LaButti K."/>
            <person name="Andreopoulos B."/>
            <person name="Lipzen A."/>
            <person name="Chen C."/>
            <person name="Yan M."/>
            <person name="Daum C."/>
            <person name="Ng V."/>
            <person name="Clum A."/>
            <person name="Steindorff A."/>
            <person name="Ohm R.A."/>
            <person name="Martin F."/>
            <person name="Silar P."/>
            <person name="Natvig D.O."/>
            <person name="Lalanne C."/>
            <person name="Gautier V."/>
            <person name="Ament-Velasquez S.L."/>
            <person name="Kruys A."/>
            <person name="Hutchinson M.I."/>
            <person name="Powell A.J."/>
            <person name="Barry K."/>
            <person name="Miller A.N."/>
            <person name="Grigoriev I.V."/>
            <person name="Debuchy R."/>
            <person name="Gladieux P."/>
            <person name="Hiltunen Thoren M."/>
            <person name="Johannesson H."/>
        </authorList>
    </citation>
    <scope>NUCLEOTIDE SEQUENCE</scope>
    <source>
        <strain evidence="4">CBS 958.72</strain>
    </source>
</reference>
<dbReference type="Proteomes" id="UP001287356">
    <property type="component" value="Unassembled WGS sequence"/>
</dbReference>
<protein>
    <recommendedName>
        <fullName evidence="3">DUF6594 domain-containing protein</fullName>
    </recommendedName>
</protein>
<evidence type="ECO:0000259" key="3">
    <source>
        <dbReference type="Pfam" id="PF20237"/>
    </source>
</evidence>
<dbReference type="EMBL" id="JAULSN010000004">
    <property type="protein sequence ID" value="KAK3373622.1"/>
    <property type="molecule type" value="Genomic_DNA"/>
</dbReference>
<proteinExistence type="predicted"/>
<gene>
    <name evidence="4" type="ORF">B0T24DRAFT_679034</name>
</gene>
<accession>A0AAE0KCH7</accession>